<comment type="similarity">
    <text evidence="2">Belongs to the cytochrome P450 family.</text>
</comment>
<dbReference type="SUPFAM" id="SSF48264">
    <property type="entry name" value="Cytochrome P450"/>
    <property type="match status" value="1"/>
</dbReference>
<gene>
    <name evidence="11" type="ORF">TRIUR3_19837</name>
</gene>
<keyword evidence="5 10" id="KW-0479">Metal-binding</keyword>
<dbReference type="PROSITE" id="PS00028">
    <property type="entry name" value="ZINC_FINGER_C2H2_1"/>
    <property type="match status" value="1"/>
</dbReference>
<dbReference type="GO" id="GO:0016705">
    <property type="term" value="F:oxidoreductase activity, acting on paired donors, with incorporation or reduction of molecular oxygen"/>
    <property type="evidence" value="ECO:0007669"/>
    <property type="project" value="InterPro"/>
</dbReference>
<dbReference type="Gene3D" id="3.30.160.60">
    <property type="entry name" value="Classic Zinc Finger"/>
    <property type="match status" value="1"/>
</dbReference>
<keyword evidence="4" id="KW-0812">Transmembrane</keyword>
<evidence type="ECO:0000256" key="10">
    <source>
        <dbReference type="PIRSR" id="PIRSR602401-1"/>
    </source>
</evidence>
<dbReference type="PANTHER" id="PTHR47947:SF62">
    <property type="entry name" value="CYTOCHROME P450, FAMILY 81, SUBFAMILY D, POLYPEPTIDE 5"/>
    <property type="match status" value="1"/>
</dbReference>
<dbReference type="PRINTS" id="PR00463">
    <property type="entry name" value="EP450I"/>
</dbReference>
<dbReference type="PANTHER" id="PTHR47947">
    <property type="entry name" value="CYTOCHROME P450 82C3-RELATED"/>
    <property type="match status" value="1"/>
</dbReference>
<dbReference type="PRINTS" id="PR00385">
    <property type="entry name" value="P450"/>
</dbReference>
<dbReference type="eggNOG" id="KOG0156">
    <property type="taxonomic scope" value="Eukaryota"/>
</dbReference>
<keyword evidence="8 10" id="KW-0408">Iron</keyword>
<evidence type="ECO:0000256" key="2">
    <source>
        <dbReference type="ARBA" id="ARBA00010617"/>
    </source>
</evidence>
<proteinExistence type="inferred from homology"/>
<dbReference type="GO" id="GO:0016020">
    <property type="term" value="C:membrane"/>
    <property type="evidence" value="ECO:0007669"/>
    <property type="project" value="UniProtKB-SubCell"/>
</dbReference>
<dbReference type="GO" id="GO:0005506">
    <property type="term" value="F:iron ion binding"/>
    <property type="evidence" value="ECO:0007669"/>
    <property type="project" value="InterPro"/>
</dbReference>
<reference evidence="11" key="1">
    <citation type="journal article" date="2013" name="Nature">
        <title>Draft genome of the wheat A-genome progenitor Triticum urartu.</title>
        <authorList>
            <person name="Ling H.Q."/>
            <person name="Zhao S."/>
            <person name="Liu D."/>
            <person name="Wang J."/>
            <person name="Sun H."/>
            <person name="Zhang C."/>
            <person name="Fan H."/>
            <person name="Li D."/>
            <person name="Dong L."/>
            <person name="Tao Y."/>
            <person name="Gao C."/>
            <person name="Wu H."/>
            <person name="Li Y."/>
            <person name="Cui Y."/>
            <person name="Guo X."/>
            <person name="Zheng S."/>
            <person name="Wang B."/>
            <person name="Yu K."/>
            <person name="Liang Q."/>
            <person name="Yang W."/>
            <person name="Lou X."/>
            <person name="Chen J."/>
            <person name="Feng M."/>
            <person name="Jian J."/>
            <person name="Zhang X."/>
            <person name="Luo G."/>
            <person name="Jiang Y."/>
            <person name="Liu J."/>
            <person name="Wang Z."/>
            <person name="Sha Y."/>
            <person name="Zhang B."/>
            <person name="Wu H."/>
            <person name="Tang D."/>
            <person name="Shen Q."/>
            <person name="Xue P."/>
            <person name="Zou S."/>
            <person name="Wang X."/>
            <person name="Liu X."/>
            <person name="Wang F."/>
            <person name="Yang Y."/>
            <person name="An X."/>
            <person name="Dong Z."/>
            <person name="Zhang K."/>
            <person name="Zhang X."/>
            <person name="Luo M.C."/>
            <person name="Dvorak J."/>
            <person name="Tong Y."/>
            <person name="Wang J."/>
            <person name="Yang H."/>
            <person name="Li Z."/>
            <person name="Wang D."/>
            <person name="Zhang A."/>
            <person name="Wang J."/>
        </authorList>
    </citation>
    <scope>NUCLEOTIDE SEQUENCE</scope>
</reference>
<evidence type="ECO:0000256" key="8">
    <source>
        <dbReference type="ARBA" id="ARBA00023004"/>
    </source>
</evidence>
<keyword evidence="6" id="KW-1133">Transmembrane helix</keyword>
<comment type="subcellular location">
    <subcellularLocation>
        <location evidence="1">Membrane</location>
        <topology evidence="1">Single-pass membrane protein</topology>
    </subcellularLocation>
</comment>
<name>M7YMU6_TRIUA</name>
<dbReference type="InterPro" id="IPR013087">
    <property type="entry name" value="Znf_C2H2_type"/>
</dbReference>
<organism evidence="11">
    <name type="scientific">Triticum urartu</name>
    <name type="common">Red wild einkorn</name>
    <name type="synonym">Crithodium urartu</name>
    <dbReference type="NCBI Taxonomy" id="4572"/>
    <lineage>
        <taxon>Eukaryota</taxon>
        <taxon>Viridiplantae</taxon>
        <taxon>Streptophyta</taxon>
        <taxon>Embryophyta</taxon>
        <taxon>Tracheophyta</taxon>
        <taxon>Spermatophyta</taxon>
        <taxon>Magnoliopsida</taxon>
        <taxon>Liliopsida</taxon>
        <taxon>Poales</taxon>
        <taxon>Poaceae</taxon>
        <taxon>BOP clade</taxon>
        <taxon>Pooideae</taxon>
        <taxon>Triticodae</taxon>
        <taxon>Triticeae</taxon>
        <taxon>Triticinae</taxon>
        <taxon>Triticum</taxon>
    </lineage>
</organism>
<keyword evidence="7" id="KW-0560">Oxidoreductase</keyword>
<keyword evidence="3 10" id="KW-0349">Heme</keyword>
<dbReference type="InterPro" id="IPR036396">
    <property type="entry name" value="Cyt_P450_sf"/>
</dbReference>
<evidence type="ECO:0000256" key="4">
    <source>
        <dbReference type="ARBA" id="ARBA00022692"/>
    </source>
</evidence>
<comment type="cofactor">
    <cofactor evidence="10">
        <name>heme</name>
        <dbReference type="ChEBI" id="CHEBI:30413"/>
    </cofactor>
</comment>
<dbReference type="SUPFAM" id="SSF57667">
    <property type="entry name" value="beta-beta-alpha zinc fingers"/>
    <property type="match status" value="1"/>
</dbReference>
<dbReference type="GO" id="GO:0020037">
    <property type="term" value="F:heme binding"/>
    <property type="evidence" value="ECO:0007669"/>
    <property type="project" value="InterPro"/>
</dbReference>
<dbReference type="InterPro" id="IPR050651">
    <property type="entry name" value="Plant_Cytochrome_P450_Monoox"/>
</dbReference>
<dbReference type="OMA" id="HHIGRER"/>
<protein>
    <submittedName>
        <fullName evidence="11">Cytochrome P450 81D1</fullName>
    </submittedName>
</protein>
<dbReference type="InterPro" id="IPR002401">
    <property type="entry name" value="Cyt_P450_E_grp-I"/>
</dbReference>
<evidence type="ECO:0000256" key="3">
    <source>
        <dbReference type="ARBA" id="ARBA00022617"/>
    </source>
</evidence>
<dbReference type="EMBL" id="KD251448">
    <property type="protein sequence ID" value="EMS48246.1"/>
    <property type="molecule type" value="Genomic_DNA"/>
</dbReference>
<dbReference type="GO" id="GO:0004497">
    <property type="term" value="F:monooxygenase activity"/>
    <property type="evidence" value="ECO:0007669"/>
    <property type="project" value="InterPro"/>
</dbReference>
<evidence type="ECO:0000256" key="6">
    <source>
        <dbReference type="ARBA" id="ARBA00022989"/>
    </source>
</evidence>
<dbReference type="InterPro" id="IPR036236">
    <property type="entry name" value="Znf_C2H2_sf"/>
</dbReference>
<dbReference type="STRING" id="4572.M7YMU6"/>
<feature type="binding site" description="axial binding residue" evidence="10">
    <location>
        <position position="307"/>
    </location>
    <ligand>
        <name>heme</name>
        <dbReference type="ChEBI" id="CHEBI:30413"/>
    </ligand>
    <ligandPart>
        <name>Fe</name>
        <dbReference type="ChEBI" id="CHEBI:18248"/>
    </ligandPart>
</feature>
<evidence type="ECO:0000313" key="11">
    <source>
        <dbReference type="EMBL" id="EMS48246.1"/>
    </source>
</evidence>
<evidence type="ECO:0000256" key="5">
    <source>
        <dbReference type="ARBA" id="ARBA00022723"/>
    </source>
</evidence>
<dbReference type="AlphaFoldDB" id="M7YMU6"/>
<dbReference type="Gene3D" id="1.10.630.10">
    <property type="entry name" value="Cytochrome P450"/>
    <property type="match status" value="1"/>
</dbReference>
<evidence type="ECO:0000256" key="1">
    <source>
        <dbReference type="ARBA" id="ARBA00004167"/>
    </source>
</evidence>
<dbReference type="PROSITE" id="PS50157">
    <property type="entry name" value="ZINC_FINGER_C2H2_2"/>
    <property type="match status" value="1"/>
</dbReference>
<sequence length="487" mass="53842">MEKKLFSTSRLAALATARRAEVASLVQNLLHDTSASASGGPITLRNRLFELVLNVMLHALTTRRHAGDLRRFQEIVEETFVVSGTPSIGDFFPALRWVDRLRGVEAALASLQTRRDAFVAGLVNDRREMRNAGGGDVAKKGVIDVLLEHQEADPGYYTDTVVKGIILVMLTAGTDTSALTTEWAMALLLKHPKEMRKARAEIDANVGMSRLVEESDITNLPYLQCVVKETLRLCPVGPVIPAHEAMEDCTVGGFHVQRGTMILVNAWTVHRDANVWDAPEVFRPERFLGRDAVTMPMLPFGLGRRRCPDEASSVNKGSPERLTIDQDDGASWLSLTVGANESPETVANCSEPEPDPEPKLSAAPHKVFSCNFCMRKFFSSQALGGHQNAHKRERSAAKRSYHAQRMVMGLPLEAHAAFVQSLRVSQSSVIQKSSQPTQIRTAPRFHEDGMTWATIPCEEVLNSTWPGSFRARTQPSEQQPSEQRNTK</sequence>
<dbReference type="InterPro" id="IPR001128">
    <property type="entry name" value="Cyt_P450"/>
</dbReference>
<evidence type="ECO:0000256" key="7">
    <source>
        <dbReference type="ARBA" id="ARBA00023002"/>
    </source>
</evidence>
<accession>M7YMU6</accession>
<keyword evidence="9" id="KW-0472">Membrane</keyword>
<dbReference type="Pfam" id="PF00067">
    <property type="entry name" value="p450"/>
    <property type="match status" value="1"/>
</dbReference>
<evidence type="ECO:0000256" key="9">
    <source>
        <dbReference type="ARBA" id="ARBA00023136"/>
    </source>
</evidence>